<protein>
    <submittedName>
        <fullName evidence="1">Uncharacterized protein</fullName>
    </submittedName>
</protein>
<sequence length="29" mass="3255">MAGFRLTPFLLFKINEHQLALEAAIIEPA</sequence>
<organism evidence="1 2">
    <name type="scientific">Pseudomonas fluorescens</name>
    <dbReference type="NCBI Taxonomy" id="294"/>
    <lineage>
        <taxon>Bacteria</taxon>
        <taxon>Pseudomonadati</taxon>
        <taxon>Pseudomonadota</taxon>
        <taxon>Gammaproteobacteria</taxon>
        <taxon>Pseudomonadales</taxon>
        <taxon>Pseudomonadaceae</taxon>
        <taxon>Pseudomonas</taxon>
    </lineage>
</organism>
<gene>
    <name evidence="1" type="ORF">PS880_01562</name>
</gene>
<evidence type="ECO:0000313" key="1">
    <source>
        <dbReference type="EMBL" id="VVO76172.1"/>
    </source>
</evidence>
<proteinExistence type="predicted"/>
<evidence type="ECO:0000313" key="2">
    <source>
        <dbReference type="Proteomes" id="UP000375525"/>
    </source>
</evidence>
<name>A0A5E7IKG3_PSEFL</name>
<reference evidence="1 2" key="1">
    <citation type="submission" date="2019-09" db="EMBL/GenBank/DDBJ databases">
        <authorList>
            <person name="Chandra G."/>
            <person name="Truman W A."/>
        </authorList>
    </citation>
    <scope>NUCLEOTIDE SEQUENCE [LARGE SCALE GENOMIC DNA]</scope>
    <source>
        <strain evidence="1">PS880</strain>
    </source>
</reference>
<dbReference type="EMBL" id="CABVIH010000006">
    <property type="protein sequence ID" value="VVO76172.1"/>
    <property type="molecule type" value="Genomic_DNA"/>
</dbReference>
<dbReference type="Proteomes" id="UP000375525">
    <property type="component" value="Unassembled WGS sequence"/>
</dbReference>
<accession>A0A5E7IKG3</accession>
<dbReference type="AlphaFoldDB" id="A0A5E7IKG3"/>